<feature type="transmembrane region" description="Helical" evidence="13">
    <location>
        <begin position="76"/>
        <end position="95"/>
    </location>
</feature>
<feature type="transmembrane region" description="Helical" evidence="13">
    <location>
        <begin position="34"/>
        <end position="55"/>
    </location>
</feature>
<dbReference type="EMBL" id="CP017641">
    <property type="protein sequence ID" value="APZ91896.1"/>
    <property type="molecule type" value="Genomic_DNA"/>
</dbReference>
<evidence type="ECO:0000256" key="13">
    <source>
        <dbReference type="HAMAP-Rule" id="MF_01396"/>
    </source>
</evidence>
<dbReference type="GO" id="GO:0046933">
    <property type="term" value="F:proton-transporting ATP synthase activity, rotational mechanism"/>
    <property type="evidence" value="ECO:0007669"/>
    <property type="project" value="UniProtKB-UniRule"/>
</dbReference>
<keyword evidence="8 13" id="KW-0406">Ion transport</keyword>
<evidence type="ECO:0000256" key="6">
    <source>
        <dbReference type="ARBA" id="ARBA00022781"/>
    </source>
</evidence>
<dbReference type="RefSeq" id="WP_229360872.1">
    <property type="nucleotide sequence ID" value="NZ_CP017641.1"/>
</dbReference>
<dbReference type="GO" id="GO:0033177">
    <property type="term" value="C:proton-transporting two-sector ATPase complex, proton-transporting domain"/>
    <property type="evidence" value="ECO:0007669"/>
    <property type="project" value="InterPro"/>
</dbReference>
<reference evidence="16 17" key="1">
    <citation type="journal article" date="2016" name="Front. Microbiol.">
        <title>Fuerstia marisgermanicae gen. nov., sp. nov., an Unusual Member of the Phylum Planctomycetes from the German Wadden Sea.</title>
        <authorList>
            <person name="Kohn T."/>
            <person name="Heuer A."/>
            <person name="Jogler M."/>
            <person name="Vollmers J."/>
            <person name="Boedeker C."/>
            <person name="Bunk B."/>
            <person name="Rast P."/>
            <person name="Borchert D."/>
            <person name="Glockner I."/>
            <person name="Freese H.M."/>
            <person name="Klenk H.P."/>
            <person name="Overmann J."/>
            <person name="Kaster A.K."/>
            <person name="Rohde M."/>
            <person name="Wiegand S."/>
            <person name="Jogler C."/>
        </authorList>
    </citation>
    <scope>NUCLEOTIDE SEQUENCE [LARGE SCALE GENOMIC DNA]</scope>
    <source>
        <strain evidence="16 17">NH11</strain>
    </source>
</reference>
<keyword evidence="11 13" id="KW-0066">ATP synthesis</keyword>
<keyword evidence="17" id="KW-1185">Reference proteome</keyword>
<keyword evidence="10 13" id="KW-0472">Membrane</keyword>
<feature type="chain" id="PRO_5010213648" description="ATP synthase subunit c" evidence="14">
    <location>
        <begin position="25"/>
        <end position="96"/>
    </location>
</feature>
<dbReference type="NCBIfam" id="TIGR01260">
    <property type="entry name" value="ATP_synt_c"/>
    <property type="match status" value="1"/>
</dbReference>
<feature type="signal peptide" evidence="14">
    <location>
        <begin position="1"/>
        <end position="24"/>
    </location>
</feature>
<dbReference type="GO" id="GO:0008289">
    <property type="term" value="F:lipid binding"/>
    <property type="evidence" value="ECO:0007669"/>
    <property type="project" value="UniProtKB-KW"/>
</dbReference>
<keyword evidence="9 13" id="KW-0446">Lipid-binding</keyword>
<comment type="subcellular location">
    <subcellularLocation>
        <location evidence="13">Cell membrane</location>
        <topology evidence="13">Multi-pass membrane protein</topology>
    </subcellularLocation>
    <subcellularLocation>
        <location evidence="1">Membrane</location>
        <topology evidence="1">Multi-pass membrane protein</topology>
    </subcellularLocation>
</comment>
<sequence precursor="true">MSQFIQKTILVCAAFLAMVVPAMAQDESGAPMVLTTIGAGIVVLGAGLGISKLAAAAFENMARQPEVAGDIRGAMIIVAAMVEGAAVIGLVVCLIQ</sequence>
<evidence type="ECO:0000256" key="1">
    <source>
        <dbReference type="ARBA" id="ARBA00004141"/>
    </source>
</evidence>
<keyword evidence="13" id="KW-1003">Cell membrane</keyword>
<evidence type="ECO:0000256" key="12">
    <source>
        <dbReference type="ARBA" id="ARBA00025198"/>
    </source>
</evidence>
<dbReference type="InterPro" id="IPR005953">
    <property type="entry name" value="ATP_synth_csu_bac/chlpt"/>
</dbReference>
<accession>A0A1P8WCV5</accession>
<protein>
    <recommendedName>
        <fullName evidence="13">ATP synthase subunit c</fullName>
    </recommendedName>
    <alternativeName>
        <fullName evidence="13">ATP synthase F(0) sector subunit c</fullName>
    </alternativeName>
    <alternativeName>
        <fullName evidence="13">F-type ATPase subunit c</fullName>
        <shortName evidence="13">F-ATPase subunit c</shortName>
    </alternativeName>
    <alternativeName>
        <fullName evidence="13">Lipid-binding protein</fullName>
    </alternativeName>
</protein>
<evidence type="ECO:0000313" key="16">
    <source>
        <dbReference type="EMBL" id="APZ91896.1"/>
    </source>
</evidence>
<dbReference type="InterPro" id="IPR020537">
    <property type="entry name" value="ATP_synth_F0_csu_DDCD_BS"/>
</dbReference>
<organism evidence="16 17">
    <name type="scientific">Fuerstiella marisgermanici</name>
    <dbReference type="NCBI Taxonomy" id="1891926"/>
    <lineage>
        <taxon>Bacteria</taxon>
        <taxon>Pseudomonadati</taxon>
        <taxon>Planctomycetota</taxon>
        <taxon>Planctomycetia</taxon>
        <taxon>Planctomycetales</taxon>
        <taxon>Planctomycetaceae</taxon>
        <taxon>Fuerstiella</taxon>
    </lineage>
</organism>
<dbReference type="GO" id="GO:0045259">
    <property type="term" value="C:proton-transporting ATP synthase complex"/>
    <property type="evidence" value="ECO:0007669"/>
    <property type="project" value="UniProtKB-KW"/>
</dbReference>
<dbReference type="InterPro" id="IPR000454">
    <property type="entry name" value="ATP_synth_F0_csu"/>
</dbReference>
<dbReference type="InterPro" id="IPR035921">
    <property type="entry name" value="F/V-ATP_Csub_sf"/>
</dbReference>
<proteinExistence type="inferred from homology"/>
<keyword evidence="7 13" id="KW-1133">Transmembrane helix</keyword>
<dbReference type="Gene3D" id="1.20.20.10">
    <property type="entry name" value="F1F0 ATP synthase subunit C"/>
    <property type="match status" value="1"/>
</dbReference>
<dbReference type="KEGG" id="fmr:Fuma_01492"/>
<comment type="similarity">
    <text evidence="2 13">Belongs to the ATPase C chain family.</text>
</comment>
<evidence type="ECO:0000256" key="7">
    <source>
        <dbReference type="ARBA" id="ARBA00022989"/>
    </source>
</evidence>
<dbReference type="InterPro" id="IPR002379">
    <property type="entry name" value="ATPase_proteolipid_c-like_dom"/>
</dbReference>
<dbReference type="HAMAP" id="MF_01396">
    <property type="entry name" value="ATP_synth_c_bact"/>
    <property type="match status" value="1"/>
</dbReference>
<feature type="domain" description="V-ATPase proteolipid subunit C-like" evidence="15">
    <location>
        <begin position="37"/>
        <end position="95"/>
    </location>
</feature>
<evidence type="ECO:0000256" key="4">
    <source>
        <dbReference type="ARBA" id="ARBA00022547"/>
    </source>
</evidence>
<keyword evidence="14" id="KW-0732">Signal</keyword>
<evidence type="ECO:0000256" key="3">
    <source>
        <dbReference type="ARBA" id="ARBA00022448"/>
    </source>
</evidence>
<gene>
    <name evidence="16" type="primary">atpE_1</name>
    <name evidence="13" type="synonym">atpE</name>
    <name evidence="16" type="ORF">Fuma_01492</name>
</gene>
<evidence type="ECO:0000256" key="11">
    <source>
        <dbReference type="ARBA" id="ARBA00023310"/>
    </source>
</evidence>
<evidence type="ECO:0000313" key="17">
    <source>
        <dbReference type="Proteomes" id="UP000187735"/>
    </source>
</evidence>
<dbReference type="CDD" id="cd18121">
    <property type="entry name" value="ATP-synt_Fo_c"/>
    <property type="match status" value="1"/>
</dbReference>
<evidence type="ECO:0000256" key="9">
    <source>
        <dbReference type="ARBA" id="ARBA00023121"/>
    </source>
</evidence>
<keyword evidence="6 13" id="KW-0375">Hydrogen ion transport</keyword>
<evidence type="ECO:0000256" key="14">
    <source>
        <dbReference type="SAM" id="SignalP"/>
    </source>
</evidence>
<dbReference type="PROSITE" id="PS00605">
    <property type="entry name" value="ATPASE_C"/>
    <property type="match status" value="1"/>
</dbReference>
<dbReference type="GO" id="GO:0005886">
    <property type="term" value="C:plasma membrane"/>
    <property type="evidence" value="ECO:0007669"/>
    <property type="project" value="UniProtKB-SubCell"/>
</dbReference>
<dbReference type="AlphaFoldDB" id="A0A1P8WCV5"/>
<evidence type="ECO:0000256" key="8">
    <source>
        <dbReference type="ARBA" id="ARBA00023065"/>
    </source>
</evidence>
<dbReference type="PRINTS" id="PR00124">
    <property type="entry name" value="ATPASEC"/>
</dbReference>
<dbReference type="Pfam" id="PF00137">
    <property type="entry name" value="ATP-synt_C"/>
    <property type="match status" value="1"/>
</dbReference>
<keyword evidence="4 13" id="KW-0138">CF(0)</keyword>
<evidence type="ECO:0000256" key="10">
    <source>
        <dbReference type="ARBA" id="ARBA00023136"/>
    </source>
</evidence>
<feature type="site" description="Reversibly protonated during proton transport" evidence="13">
    <location>
        <position position="83"/>
    </location>
</feature>
<name>A0A1P8WCV5_9PLAN</name>
<comment type="function">
    <text evidence="12 13">F(1)F(0) ATP synthase produces ATP from ADP in the presence of a proton or sodium gradient. F-type ATPases consist of two structural domains, F(1) containing the extramembraneous catalytic core and F(0) containing the membrane proton channel, linked together by a central stalk and a peripheral stalk. During catalysis, ATP synthesis in the catalytic domain of F(1) is coupled via a rotary mechanism of the central stalk subunits to proton translocation.</text>
</comment>
<dbReference type="Proteomes" id="UP000187735">
    <property type="component" value="Chromosome"/>
</dbReference>
<dbReference type="SUPFAM" id="SSF81333">
    <property type="entry name" value="F1F0 ATP synthase subunit C"/>
    <property type="match status" value="1"/>
</dbReference>
<evidence type="ECO:0000259" key="15">
    <source>
        <dbReference type="Pfam" id="PF00137"/>
    </source>
</evidence>
<comment type="function">
    <text evidence="13">Key component of the F(0) channel; it plays a direct role in translocation across the membrane. A homomeric c-ring of between 10-14 subunits forms the central stalk rotor element with the F(1) delta and epsilon subunits.</text>
</comment>
<keyword evidence="5 13" id="KW-0812">Transmembrane</keyword>
<evidence type="ECO:0000256" key="5">
    <source>
        <dbReference type="ARBA" id="ARBA00022692"/>
    </source>
</evidence>
<keyword evidence="3 13" id="KW-0813">Transport</keyword>
<evidence type="ECO:0000256" key="2">
    <source>
        <dbReference type="ARBA" id="ARBA00006704"/>
    </source>
</evidence>
<dbReference type="InterPro" id="IPR038662">
    <property type="entry name" value="ATP_synth_F0_csu_sf"/>
</dbReference>
<dbReference type="STRING" id="1891926.Fuma_01492"/>